<sequence length="187" mass="21071">MTSIDATYYLKNQSTVKEHNETLGKDEFLKILMTQLQNQDPLNPMDDKEFISQMATFSSLEQMMQMNKAITNLVNNQMVSPVIQYSHLIGQQVTYYKIDEETGEVAEPKESETSNVIAISQKEGFAVLELENGAKIFTDEILKIEQEGNRSEHSETEIEKPTEETENPEETAAGPDNSELTTETPSA</sequence>
<keyword evidence="4" id="KW-0282">Flagellum</keyword>
<keyword evidence="4" id="KW-0969">Cilium</keyword>
<dbReference type="NCBIfam" id="NF007197">
    <property type="entry name" value="PRK09618.1"/>
    <property type="match status" value="1"/>
</dbReference>
<keyword evidence="5" id="KW-1185">Reference proteome</keyword>
<dbReference type="Pfam" id="PF03963">
    <property type="entry name" value="FlgD"/>
    <property type="match status" value="1"/>
</dbReference>
<dbReference type="InterPro" id="IPR005648">
    <property type="entry name" value="FlgD"/>
</dbReference>
<gene>
    <name evidence="4" type="primary">flgD</name>
    <name evidence="4" type="ORF">ACFOY7_16030</name>
</gene>
<proteinExistence type="inferred from homology"/>
<comment type="similarity">
    <text evidence="1">Belongs to the FlgD family.</text>
</comment>
<evidence type="ECO:0000313" key="4">
    <source>
        <dbReference type="EMBL" id="MFC4404576.1"/>
    </source>
</evidence>
<evidence type="ECO:0000256" key="3">
    <source>
        <dbReference type="SAM" id="MobiDB-lite"/>
    </source>
</evidence>
<comment type="caution">
    <text evidence="4">The sequence shown here is derived from an EMBL/GenBank/DDBJ whole genome shotgun (WGS) entry which is preliminary data.</text>
</comment>
<organism evidence="4 5">
    <name type="scientific">Gracilibacillus xinjiangensis</name>
    <dbReference type="NCBI Taxonomy" id="1193282"/>
    <lineage>
        <taxon>Bacteria</taxon>
        <taxon>Bacillati</taxon>
        <taxon>Bacillota</taxon>
        <taxon>Bacilli</taxon>
        <taxon>Bacillales</taxon>
        <taxon>Bacillaceae</taxon>
        <taxon>Gracilibacillus</taxon>
    </lineage>
</organism>
<reference evidence="5" key="1">
    <citation type="journal article" date="2019" name="Int. J. Syst. Evol. Microbiol.">
        <title>The Global Catalogue of Microorganisms (GCM) 10K type strain sequencing project: providing services to taxonomists for standard genome sequencing and annotation.</title>
        <authorList>
            <consortium name="The Broad Institute Genomics Platform"/>
            <consortium name="The Broad Institute Genome Sequencing Center for Infectious Disease"/>
            <person name="Wu L."/>
            <person name="Ma J."/>
        </authorList>
    </citation>
    <scope>NUCLEOTIDE SEQUENCE [LARGE SCALE GENOMIC DNA]</scope>
    <source>
        <strain evidence="5">CCUG 37865</strain>
    </source>
</reference>
<protein>
    <submittedName>
        <fullName evidence="4">Flagellar hook assembly protein FlgD</fullName>
    </submittedName>
</protein>
<evidence type="ECO:0000256" key="1">
    <source>
        <dbReference type="ARBA" id="ARBA00010577"/>
    </source>
</evidence>
<keyword evidence="4" id="KW-0966">Cell projection</keyword>
<dbReference type="RefSeq" id="WP_390253367.1">
    <property type="nucleotide sequence ID" value="NZ_JBHSDT010000008.1"/>
</dbReference>
<evidence type="ECO:0000313" key="5">
    <source>
        <dbReference type="Proteomes" id="UP001595882"/>
    </source>
</evidence>
<dbReference type="Proteomes" id="UP001595882">
    <property type="component" value="Unassembled WGS sequence"/>
</dbReference>
<feature type="region of interest" description="Disordered" evidence="3">
    <location>
        <begin position="145"/>
        <end position="187"/>
    </location>
</feature>
<accession>A0ABV8X2A7</accession>
<feature type="compositionally biased region" description="Polar residues" evidence="3">
    <location>
        <begin position="178"/>
        <end position="187"/>
    </location>
</feature>
<keyword evidence="2" id="KW-1005">Bacterial flagellum biogenesis</keyword>
<dbReference type="EMBL" id="JBHSDT010000008">
    <property type="protein sequence ID" value="MFC4404576.1"/>
    <property type="molecule type" value="Genomic_DNA"/>
</dbReference>
<name>A0ABV8X2A7_9BACI</name>
<evidence type="ECO:0000256" key="2">
    <source>
        <dbReference type="ARBA" id="ARBA00022795"/>
    </source>
</evidence>
<feature type="compositionally biased region" description="Basic and acidic residues" evidence="3">
    <location>
        <begin position="145"/>
        <end position="163"/>
    </location>
</feature>